<evidence type="ECO:0000313" key="3">
    <source>
        <dbReference type="Proteomes" id="UP000327013"/>
    </source>
</evidence>
<gene>
    <name evidence="2" type="ORF">FH972_012904</name>
</gene>
<dbReference type="EMBL" id="CM017325">
    <property type="protein sequence ID" value="KAE8056108.1"/>
    <property type="molecule type" value="Genomic_DNA"/>
</dbReference>
<feature type="region of interest" description="Disordered" evidence="1">
    <location>
        <begin position="30"/>
        <end position="65"/>
    </location>
</feature>
<feature type="compositionally biased region" description="Basic and acidic residues" evidence="1">
    <location>
        <begin position="35"/>
        <end position="45"/>
    </location>
</feature>
<accession>A0A5N6R8F5</accession>
<sequence>MTQKVNTALTKTFGDQGWIPAISQPVLWPAQGSVEKGRSAEKMGEDTGEVSASRTYEGTGGKGQS</sequence>
<dbReference type="AlphaFoldDB" id="A0A5N6R8F5"/>
<proteinExistence type="predicted"/>
<dbReference type="Proteomes" id="UP000327013">
    <property type="component" value="Chromosome 5"/>
</dbReference>
<reference evidence="2 3" key="1">
    <citation type="submission" date="2019-06" db="EMBL/GenBank/DDBJ databases">
        <title>A chromosomal-level reference genome of Carpinus fangiana (Coryloideae, Betulaceae).</title>
        <authorList>
            <person name="Yang X."/>
            <person name="Wang Z."/>
            <person name="Zhang L."/>
            <person name="Hao G."/>
            <person name="Liu J."/>
            <person name="Yang Y."/>
        </authorList>
    </citation>
    <scope>NUCLEOTIDE SEQUENCE [LARGE SCALE GENOMIC DNA]</scope>
    <source>
        <strain evidence="2">Cfa_2016G</strain>
        <tissue evidence="2">Leaf</tissue>
    </source>
</reference>
<evidence type="ECO:0000313" key="2">
    <source>
        <dbReference type="EMBL" id="KAE8056108.1"/>
    </source>
</evidence>
<organism evidence="2 3">
    <name type="scientific">Carpinus fangiana</name>
    <dbReference type="NCBI Taxonomy" id="176857"/>
    <lineage>
        <taxon>Eukaryota</taxon>
        <taxon>Viridiplantae</taxon>
        <taxon>Streptophyta</taxon>
        <taxon>Embryophyta</taxon>
        <taxon>Tracheophyta</taxon>
        <taxon>Spermatophyta</taxon>
        <taxon>Magnoliopsida</taxon>
        <taxon>eudicotyledons</taxon>
        <taxon>Gunneridae</taxon>
        <taxon>Pentapetalae</taxon>
        <taxon>rosids</taxon>
        <taxon>fabids</taxon>
        <taxon>Fagales</taxon>
        <taxon>Betulaceae</taxon>
        <taxon>Carpinus</taxon>
    </lineage>
</organism>
<keyword evidence="3" id="KW-1185">Reference proteome</keyword>
<name>A0A5N6R8F5_9ROSI</name>
<protein>
    <submittedName>
        <fullName evidence="2">Uncharacterized protein</fullName>
    </submittedName>
</protein>
<evidence type="ECO:0000256" key="1">
    <source>
        <dbReference type="SAM" id="MobiDB-lite"/>
    </source>
</evidence>